<dbReference type="Pfam" id="PF01595">
    <property type="entry name" value="CNNM"/>
    <property type="match status" value="1"/>
</dbReference>
<evidence type="ECO:0000256" key="5">
    <source>
        <dbReference type="ARBA" id="ARBA00022989"/>
    </source>
</evidence>
<dbReference type="CDD" id="cd04590">
    <property type="entry name" value="CBS_pair_CorC_HlyC_assoc"/>
    <property type="match status" value="1"/>
</dbReference>
<dbReference type="EMBL" id="PDUG01000001">
    <property type="protein sequence ID" value="PIC50750.1"/>
    <property type="molecule type" value="Genomic_DNA"/>
</dbReference>
<dbReference type="GO" id="GO:1905941">
    <property type="term" value="P:positive regulation of gonad development"/>
    <property type="evidence" value="ECO:0007669"/>
    <property type="project" value="UniProtKB-ARBA"/>
</dbReference>
<comment type="function">
    <text evidence="11">Metal transporter.</text>
</comment>
<keyword evidence="9" id="KW-0129">CBS domain</keyword>
<dbReference type="InterPro" id="IPR002550">
    <property type="entry name" value="CNNM"/>
</dbReference>
<keyword evidence="8" id="KW-0325">Glycoprotein</keyword>
<feature type="domain" description="CBS" evidence="14">
    <location>
        <begin position="418"/>
        <end position="477"/>
    </location>
</feature>
<dbReference type="GO" id="GO:0005886">
    <property type="term" value="C:plasma membrane"/>
    <property type="evidence" value="ECO:0007669"/>
    <property type="project" value="UniProtKB-SubCell"/>
</dbReference>
<feature type="transmembrane region" description="Helical" evidence="11">
    <location>
        <begin position="263"/>
        <end position="286"/>
    </location>
</feature>
<keyword evidence="7 10" id="KW-0472">Membrane</keyword>
<feature type="chain" id="PRO_5013660526" description="Metal transporter" evidence="13">
    <location>
        <begin position="22"/>
        <end position="716"/>
    </location>
</feature>
<dbReference type="GO" id="GO:0022857">
    <property type="term" value="F:transmembrane transporter activity"/>
    <property type="evidence" value="ECO:0007669"/>
    <property type="project" value="UniProtKB-UniRule"/>
</dbReference>
<dbReference type="GO" id="GO:0030026">
    <property type="term" value="P:intracellular manganese ion homeostasis"/>
    <property type="evidence" value="ECO:0007669"/>
    <property type="project" value="TreeGrafter"/>
</dbReference>
<evidence type="ECO:0000259" key="14">
    <source>
        <dbReference type="PROSITE" id="PS51371"/>
    </source>
</evidence>
<dbReference type="GO" id="GO:0005737">
    <property type="term" value="C:cytoplasm"/>
    <property type="evidence" value="ECO:0007669"/>
    <property type="project" value="TreeGrafter"/>
</dbReference>
<dbReference type="Gene3D" id="3.10.580.10">
    <property type="entry name" value="CBS-domain"/>
    <property type="match status" value="1"/>
</dbReference>
<keyword evidence="4" id="KW-0677">Repeat</keyword>
<evidence type="ECO:0000256" key="10">
    <source>
        <dbReference type="PROSITE-ProRule" id="PRU01193"/>
    </source>
</evidence>
<dbReference type="Pfam" id="PF00571">
    <property type="entry name" value="CBS"/>
    <property type="match status" value="1"/>
</dbReference>
<dbReference type="PROSITE" id="PS51371">
    <property type="entry name" value="CBS"/>
    <property type="match status" value="1"/>
</dbReference>
<evidence type="ECO:0000313" key="16">
    <source>
        <dbReference type="EMBL" id="PIC50750.1"/>
    </source>
</evidence>
<comment type="caution">
    <text evidence="16">The sequence shown here is derived from an EMBL/GenBank/DDBJ whole genome shotgun (WGS) entry which is preliminary data.</text>
</comment>
<dbReference type="Proteomes" id="UP000230233">
    <property type="component" value="Chromosome I"/>
</dbReference>
<dbReference type="FunFam" id="3.10.580.10:FF:000151">
    <property type="entry name" value="Metal transporter cnnm-5"/>
    <property type="match status" value="1"/>
</dbReference>
<dbReference type="InterPro" id="IPR046342">
    <property type="entry name" value="CBS_dom_sf"/>
</dbReference>
<evidence type="ECO:0000256" key="3">
    <source>
        <dbReference type="ARBA" id="ARBA00022692"/>
    </source>
</evidence>
<keyword evidence="5 10" id="KW-1133">Transmembrane helix</keyword>
<gene>
    <name evidence="16" type="primary">Cni-cnnm-5</name>
    <name evidence="16" type="synonym">Cnig_chr_I.g1532</name>
    <name evidence="16" type="ORF">B9Z55_001532</name>
</gene>
<accession>A0A2G5VGE0</accession>
<evidence type="ECO:0000313" key="17">
    <source>
        <dbReference type="Proteomes" id="UP000230233"/>
    </source>
</evidence>
<evidence type="ECO:0000256" key="11">
    <source>
        <dbReference type="RuleBase" id="RU369091"/>
    </source>
</evidence>
<feature type="domain" description="CNNM transmembrane" evidence="15">
    <location>
        <begin position="135"/>
        <end position="322"/>
    </location>
</feature>
<keyword evidence="17" id="KW-1185">Reference proteome</keyword>
<dbReference type="PANTHER" id="PTHR12064:SF97">
    <property type="entry name" value="METAL TRANSPORTER CNNM-5"/>
    <property type="match status" value="1"/>
</dbReference>
<comment type="similarity">
    <text evidence="2 11">Belongs to the ACDP family.</text>
</comment>
<dbReference type="GO" id="GO:0006811">
    <property type="term" value="P:monoatomic ion transport"/>
    <property type="evidence" value="ECO:0007669"/>
    <property type="project" value="UniProtKB-KW"/>
</dbReference>
<feature type="signal peptide" evidence="13">
    <location>
        <begin position="1"/>
        <end position="21"/>
    </location>
</feature>
<sequence>MIALRIFFFVILIIIWKSYNALSTNPTIKLSGVQKSVQLRVKPDEEFKIRVLGKNLPDRGFFFTSATTCADAFIPNNEKISTVHAMVDETFCSSAILKFPQGLPFKVSKTYHLCHEKGNATSEHFLTIGAEDVLAQKYGMDVIILCCFCILMSAYAAGMTLGYMKFSIVELNTMINGGDAALAKRARRILNLRRRSNYLVTSFSLFSSIFTVLFTTNVEQMLKGAPNQSILNVAVPALISLIFAEMIPQAICNSKLGFNLASGLWFISYLIFIVTFPVAYPVSLVLGRFLKRDVREVLTEEEKNCMIQNMAKNANEKVKTILENATTFTNKKVGELMVPIEEVFMLSKSQKLNRSTILTLIEKGYTRVPVYHDKNRNTIVGLLNVKDLNLVTCQLSVEPMVKEVLDKLEKLKEAKKKVKFMAKYVNIDMNAQLLLNQMRTGDFHFACVVKYASYDSKVVGIITIEDILEELFGKIDENNERKVRSSIDDRADNAVIGWCREAGTDSNYPLPFSQQLRILQYLLKECQVLKSLDIGILKAKQILMLNRIRTFQRGQELPLDDLFIVIWKGDVEVTNAEGEISYESVSAPPLRNSNEKEVEEKKPSVPVLIIGKKLLNKVMKSLGSPFLEPLKSSDNVKRVVVVSKEVSFFKLRLEDLLNAINGCVQATKNENANAGDSLIQRLNSRQSTPVSTTPITRTPSKAVEPNPSEDVKPLLN</sequence>
<keyword evidence="13" id="KW-0732">Signal</keyword>
<keyword evidence="3 10" id="KW-0812">Transmembrane</keyword>
<feature type="region of interest" description="Disordered" evidence="12">
    <location>
        <begin position="684"/>
        <end position="716"/>
    </location>
</feature>
<dbReference type="STRING" id="1611254.A0A2G5VGE0"/>
<dbReference type="SUPFAM" id="SSF54631">
    <property type="entry name" value="CBS-domain pair"/>
    <property type="match status" value="1"/>
</dbReference>
<reference evidence="17" key="1">
    <citation type="submission" date="2017-10" db="EMBL/GenBank/DDBJ databases">
        <title>Rapid genome shrinkage in a self-fertile nematode reveals novel sperm competition proteins.</title>
        <authorList>
            <person name="Yin D."/>
            <person name="Schwarz E.M."/>
            <person name="Thomas C.G."/>
            <person name="Felde R.L."/>
            <person name="Korf I.F."/>
            <person name="Cutter A.D."/>
            <person name="Schartner C.M."/>
            <person name="Ralston E.J."/>
            <person name="Meyer B.J."/>
            <person name="Haag E.S."/>
        </authorList>
    </citation>
    <scope>NUCLEOTIDE SEQUENCE [LARGE SCALE GENOMIC DNA]</scope>
    <source>
        <strain evidence="17">JU1422</strain>
    </source>
</reference>
<feature type="transmembrane region" description="Helical" evidence="11">
    <location>
        <begin position="198"/>
        <end position="218"/>
    </location>
</feature>
<dbReference type="InterPro" id="IPR000644">
    <property type="entry name" value="CBS_dom"/>
</dbReference>
<feature type="transmembrane region" description="Helical" evidence="11">
    <location>
        <begin position="142"/>
        <end position="164"/>
    </location>
</feature>
<proteinExistence type="inferred from homology"/>
<evidence type="ECO:0000259" key="15">
    <source>
        <dbReference type="PROSITE" id="PS51846"/>
    </source>
</evidence>
<organism evidence="16 17">
    <name type="scientific">Caenorhabditis nigoni</name>
    <dbReference type="NCBI Taxonomy" id="1611254"/>
    <lineage>
        <taxon>Eukaryota</taxon>
        <taxon>Metazoa</taxon>
        <taxon>Ecdysozoa</taxon>
        <taxon>Nematoda</taxon>
        <taxon>Chromadorea</taxon>
        <taxon>Rhabditida</taxon>
        <taxon>Rhabditina</taxon>
        <taxon>Rhabditomorpha</taxon>
        <taxon>Rhabditoidea</taxon>
        <taxon>Rhabditidae</taxon>
        <taxon>Peloderinae</taxon>
        <taxon>Caenorhabditis</taxon>
    </lineage>
</organism>
<evidence type="ECO:0000256" key="8">
    <source>
        <dbReference type="ARBA" id="ARBA00023180"/>
    </source>
</evidence>
<evidence type="ECO:0000256" key="7">
    <source>
        <dbReference type="ARBA" id="ARBA00023136"/>
    </source>
</evidence>
<evidence type="ECO:0000256" key="13">
    <source>
        <dbReference type="SAM" id="SignalP"/>
    </source>
</evidence>
<dbReference type="AlphaFoldDB" id="A0A2G5VGE0"/>
<evidence type="ECO:0000256" key="2">
    <source>
        <dbReference type="ARBA" id="ARBA00010484"/>
    </source>
</evidence>
<keyword evidence="6" id="KW-0406">Ion transport</keyword>
<evidence type="ECO:0000256" key="9">
    <source>
        <dbReference type="PROSITE-ProRule" id="PRU00703"/>
    </source>
</evidence>
<evidence type="ECO:0000256" key="4">
    <source>
        <dbReference type="ARBA" id="ARBA00022737"/>
    </source>
</evidence>
<dbReference type="PROSITE" id="PS51846">
    <property type="entry name" value="CNNM"/>
    <property type="match status" value="1"/>
</dbReference>
<evidence type="ECO:0000256" key="1">
    <source>
        <dbReference type="ARBA" id="ARBA00004141"/>
    </source>
</evidence>
<dbReference type="PANTHER" id="PTHR12064">
    <property type="entry name" value="METAL TRANSPORTER CNNM"/>
    <property type="match status" value="1"/>
</dbReference>
<protein>
    <recommendedName>
        <fullName evidence="11">Metal transporter</fullName>
    </recommendedName>
</protein>
<dbReference type="InterPro" id="IPR044751">
    <property type="entry name" value="Ion_transp-like_CBS"/>
</dbReference>
<dbReference type="OrthoDB" id="5353557at2759"/>
<feature type="transmembrane region" description="Helical" evidence="11">
    <location>
        <begin position="230"/>
        <end position="251"/>
    </location>
</feature>
<dbReference type="GO" id="GO:0008340">
    <property type="term" value="P:determination of adult lifespan"/>
    <property type="evidence" value="ECO:0007669"/>
    <property type="project" value="UniProtKB-ARBA"/>
</dbReference>
<comment type="subcellular location">
    <subcellularLocation>
        <location evidence="11">Cell membrane</location>
        <topology evidence="11">Multi-pass membrane protein</topology>
    </subcellularLocation>
    <subcellularLocation>
        <location evidence="1">Membrane</location>
        <topology evidence="1">Multi-pass membrane protein</topology>
    </subcellularLocation>
</comment>
<dbReference type="GO" id="GO:0010960">
    <property type="term" value="P:magnesium ion homeostasis"/>
    <property type="evidence" value="ECO:0007669"/>
    <property type="project" value="InterPro"/>
</dbReference>
<evidence type="ECO:0000256" key="6">
    <source>
        <dbReference type="ARBA" id="ARBA00023065"/>
    </source>
</evidence>
<dbReference type="InterPro" id="IPR045095">
    <property type="entry name" value="ACDP"/>
</dbReference>
<name>A0A2G5VGE0_9PELO</name>
<keyword evidence="6" id="KW-0813">Transport</keyword>
<feature type="compositionally biased region" description="Polar residues" evidence="12">
    <location>
        <begin position="684"/>
        <end position="699"/>
    </location>
</feature>
<evidence type="ECO:0000256" key="12">
    <source>
        <dbReference type="SAM" id="MobiDB-lite"/>
    </source>
</evidence>